<organism evidence="1 2">
    <name type="scientific">Methanimicrococcus stummii</name>
    <dbReference type="NCBI Taxonomy" id="3028294"/>
    <lineage>
        <taxon>Archaea</taxon>
        <taxon>Methanobacteriati</taxon>
        <taxon>Methanobacteriota</taxon>
        <taxon>Stenosarchaea group</taxon>
        <taxon>Methanomicrobia</taxon>
        <taxon>Methanosarcinales</taxon>
        <taxon>Methanosarcinaceae</taxon>
        <taxon>Methanimicrococcus</taxon>
    </lineage>
</organism>
<dbReference type="RefSeq" id="WP_316558709.1">
    <property type="nucleotide sequence ID" value="NZ_CP131062.1"/>
</dbReference>
<keyword evidence="2" id="KW-1185">Reference proteome</keyword>
<reference evidence="1 2" key="1">
    <citation type="submission" date="2023-07" db="EMBL/GenBank/DDBJ databases">
        <title>Closed genome sequence of Methanimicrococcus sp. Es2.</title>
        <authorList>
            <person name="Protasov E."/>
            <person name="Platt K."/>
            <person name="Reeh H."/>
            <person name="Poehlein A."/>
            <person name="Daniel R."/>
            <person name="Brune A."/>
        </authorList>
    </citation>
    <scope>NUCLEOTIDE SEQUENCE [LARGE SCALE GENOMIC DNA]</scope>
    <source>
        <strain evidence="1 2">Es2</strain>
    </source>
</reference>
<dbReference type="KEGG" id="mees:MmiEs2_09030"/>
<evidence type="ECO:0000313" key="2">
    <source>
        <dbReference type="Proteomes" id="UP001302662"/>
    </source>
</evidence>
<proteinExistence type="predicted"/>
<evidence type="ECO:0000313" key="1">
    <source>
        <dbReference type="EMBL" id="WNY28700.1"/>
    </source>
</evidence>
<dbReference type="GeneID" id="85197370"/>
<dbReference type="EMBL" id="CP131062">
    <property type="protein sequence ID" value="WNY28700.1"/>
    <property type="molecule type" value="Genomic_DNA"/>
</dbReference>
<sequence length="62" mass="7442">MNKTQKKIAKELNEYRKIQKDNIWDDYSVGLYNGIEFCCSVVENRDAKFKRWNKKKQKAVKA</sequence>
<accession>A0AA96ZX73</accession>
<dbReference type="AlphaFoldDB" id="A0AA96ZX73"/>
<name>A0AA96ZX73_9EURY</name>
<protein>
    <submittedName>
        <fullName evidence="1">Uncharacterized protein</fullName>
    </submittedName>
</protein>
<dbReference type="Proteomes" id="UP001302662">
    <property type="component" value="Chromosome"/>
</dbReference>
<gene>
    <name evidence="1" type="ORF">MmiEs2_09030</name>
</gene>